<dbReference type="InterPro" id="IPR005632">
    <property type="entry name" value="Chaperone_Skp"/>
</dbReference>
<dbReference type="KEGG" id="kpd:CW740_08880"/>
<dbReference type="InterPro" id="IPR024930">
    <property type="entry name" value="Skp_dom_sf"/>
</dbReference>
<dbReference type="RefSeq" id="WP_106647171.1">
    <property type="nucleotide sequence ID" value="NZ_BMGO01000001.1"/>
</dbReference>
<keyword evidence="4" id="KW-1185">Reference proteome</keyword>
<dbReference type="SUPFAM" id="SSF111384">
    <property type="entry name" value="OmpH-like"/>
    <property type="match status" value="1"/>
</dbReference>
<dbReference type="PANTHER" id="PTHR35089">
    <property type="entry name" value="CHAPERONE PROTEIN SKP"/>
    <property type="match status" value="1"/>
</dbReference>
<accession>A0A2K9AP08</accession>
<dbReference type="Gene3D" id="3.30.910.20">
    <property type="entry name" value="Skp domain"/>
    <property type="match status" value="1"/>
</dbReference>
<dbReference type="EMBL" id="CP025120">
    <property type="protein sequence ID" value="AUD79352.1"/>
    <property type="molecule type" value="Genomic_DNA"/>
</dbReference>
<comment type="similarity">
    <text evidence="1">Belongs to the Skp family.</text>
</comment>
<reference evidence="3 4" key="1">
    <citation type="submission" date="2017-12" db="EMBL/GenBank/DDBJ databases">
        <title>Kangiella profundi FT102 completed genome.</title>
        <authorList>
            <person name="Xu J."/>
            <person name="Wang J."/>
            <person name="Lu Y."/>
        </authorList>
    </citation>
    <scope>NUCLEOTIDE SEQUENCE [LARGE SCALE GENOMIC DNA]</scope>
    <source>
        <strain evidence="3 4">FT102</strain>
    </source>
</reference>
<dbReference type="OrthoDB" id="5624238at2"/>
<dbReference type="SMART" id="SM00935">
    <property type="entry name" value="OmpH"/>
    <property type="match status" value="1"/>
</dbReference>
<evidence type="ECO:0000313" key="4">
    <source>
        <dbReference type="Proteomes" id="UP000232693"/>
    </source>
</evidence>
<keyword evidence="2" id="KW-0732">Signal</keyword>
<dbReference type="Proteomes" id="UP000232693">
    <property type="component" value="Chromosome"/>
</dbReference>
<evidence type="ECO:0000313" key="3">
    <source>
        <dbReference type="EMBL" id="AUD79352.1"/>
    </source>
</evidence>
<proteinExistence type="inferred from homology"/>
<gene>
    <name evidence="3" type="ORF">CW740_08880</name>
</gene>
<organism evidence="3 4">
    <name type="scientific">Kangiella profundi</name>
    <dbReference type="NCBI Taxonomy" id="1561924"/>
    <lineage>
        <taxon>Bacteria</taxon>
        <taxon>Pseudomonadati</taxon>
        <taxon>Pseudomonadota</taxon>
        <taxon>Gammaproteobacteria</taxon>
        <taxon>Kangiellales</taxon>
        <taxon>Kangiellaceae</taxon>
        <taxon>Kangiella</taxon>
    </lineage>
</organism>
<dbReference type="GO" id="GO:0050821">
    <property type="term" value="P:protein stabilization"/>
    <property type="evidence" value="ECO:0007669"/>
    <property type="project" value="TreeGrafter"/>
</dbReference>
<dbReference type="GO" id="GO:0051082">
    <property type="term" value="F:unfolded protein binding"/>
    <property type="evidence" value="ECO:0007669"/>
    <property type="project" value="InterPro"/>
</dbReference>
<dbReference type="Pfam" id="PF03938">
    <property type="entry name" value="OmpH"/>
    <property type="match status" value="1"/>
</dbReference>
<evidence type="ECO:0000256" key="2">
    <source>
        <dbReference type="ARBA" id="ARBA00022729"/>
    </source>
</evidence>
<dbReference type="AlphaFoldDB" id="A0A2K9AP08"/>
<sequence length="166" mass="18661">MKKLLAVFLFVVLSVPMLANAETKIGIINFGEVMAKVPQKDAINQKLKKEFSGRENELKRLGEEIETARTEYINNVATMSESQATEKKRAIQQKMSDFQLKEAAFKEDVEKRSREEQIKLGNQIRAAVESVAKKGGFNILLDRQSAPYIDSSVPEVTDQVLAELSK</sequence>
<dbReference type="GO" id="GO:0005829">
    <property type="term" value="C:cytosol"/>
    <property type="evidence" value="ECO:0007669"/>
    <property type="project" value="TreeGrafter"/>
</dbReference>
<protein>
    <submittedName>
        <fullName evidence="3">Outer membrane chaperone Skp</fullName>
    </submittedName>
</protein>
<name>A0A2K9AP08_9GAMM</name>
<evidence type="ECO:0000256" key="1">
    <source>
        <dbReference type="ARBA" id="ARBA00009091"/>
    </source>
</evidence>
<dbReference type="PANTHER" id="PTHR35089:SF1">
    <property type="entry name" value="CHAPERONE PROTEIN SKP"/>
    <property type="match status" value="1"/>
</dbReference>